<dbReference type="Proteomes" id="UP000054217">
    <property type="component" value="Unassembled WGS sequence"/>
</dbReference>
<accession>A0A0C3NPQ0</accession>
<dbReference type="HOGENOM" id="CLU_2590735_0_0_1"/>
<organism evidence="1 2">
    <name type="scientific">Pisolithus tinctorius Marx 270</name>
    <dbReference type="NCBI Taxonomy" id="870435"/>
    <lineage>
        <taxon>Eukaryota</taxon>
        <taxon>Fungi</taxon>
        <taxon>Dikarya</taxon>
        <taxon>Basidiomycota</taxon>
        <taxon>Agaricomycotina</taxon>
        <taxon>Agaricomycetes</taxon>
        <taxon>Agaricomycetidae</taxon>
        <taxon>Boletales</taxon>
        <taxon>Sclerodermatineae</taxon>
        <taxon>Pisolithaceae</taxon>
        <taxon>Pisolithus</taxon>
    </lineage>
</organism>
<name>A0A0C3NPQ0_PISTI</name>
<proteinExistence type="predicted"/>
<evidence type="ECO:0000313" key="1">
    <source>
        <dbReference type="EMBL" id="KIN97550.1"/>
    </source>
</evidence>
<protein>
    <submittedName>
        <fullName evidence="1">Uncharacterized protein</fullName>
    </submittedName>
</protein>
<dbReference type="EMBL" id="KN832027">
    <property type="protein sequence ID" value="KIN97550.1"/>
    <property type="molecule type" value="Genomic_DNA"/>
</dbReference>
<evidence type="ECO:0000313" key="2">
    <source>
        <dbReference type="Proteomes" id="UP000054217"/>
    </source>
</evidence>
<dbReference type="Gene3D" id="6.10.250.2940">
    <property type="match status" value="1"/>
</dbReference>
<reference evidence="2" key="2">
    <citation type="submission" date="2015-01" db="EMBL/GenBank/DDBJ databases">
        <title>Evolutionary Origins and Diversification of the Mycorrhizal Mutualists.</title>
        <authorList>
            <consortium name="DOE Joint Genome Institute"/>
            <consortium name="Mycorrhizal Genomics Consortium"/>
            <person name="Kohler A."/>
            <person name="Kuo A."/>
            <person name="Nagy L.G."/>
            <person name="Floudas D."/>
            <person name="Copeland A."/>
            <person name="Barry K.W."/>
            <person name="Cichocki N."/>
            <person name="Veneault-Fourrey C."/>
            <person name="LaButti K."/>
            <person name="Lindquist E.A."/>
            <person name="Lipzen A."/>
            <person name="Lundell T."/>
            <person name="Morin E."/>
            <person name="Murat C."/>
            <person name="Riley R."/>
            <person name="Ohm R."/>
            <person name="Sun H."/>
            <person name="Tunlid A."/>
            <person name="Henrissat B."/>
            <person name="Grigoriev I.V."/>
            <person name="Hibbett D.S."/>
            <person name="Martin F."/>
        </authorList>
    </citation>
    <scope>NUCLEOTIDE SEQUENCE [LARGE SCALE GENOMIC DNA]</scope>
    <source>
        <strain evidence="2">Marx 270</strain>
    </source>
</reference>
<sequence>MSRRCPPSTTGRYLTFPRFFFHAATGREGLINTTVKPASAISSAPPPIPVGVEDVSAKIASASSSQGYSPMEHVHTLCRR</sequence>
<dbReference type="InParanoid" id="A0A0C3NPQ0"/>
<keyword evidence="2" id="KW-1185">Reference proteome</keyword>
<reference evidence="1 2" key="1">
    <citation type="submission" date="2014-04" db="EMBL/GenBank/DDBJ databases">
        <authorList>
            <consortium name="DOE Joint Genome Institute"/>
            <person name="Kuo A."/>
            <person name="Kohler A."/>
            <person name="Costa M.D."/>
            <person name="Nagy L.G."/>
            <person name="Floudas D."/>
            <person name="Copeland A."/>
            <person name="Barry K.W."/>
            <person name="Cichocki N."/>
            <person name="Veneault-Fourrey C."/>
            <person name="LaButti K."/>
            <person name="Lindquist E.A."/>
            <person name="Lipzen A."/>
            <person name="Lundell T."/>
            <person name="Morin E."/>
            <person name="Murat C."/>
            <person name="Sun H."/>
            <person name="Tunlid A."/>
            <person name="Henrissat B."/>
            <person name="Grigoriev I.V."/>
            <person name="Hibbett D.S."/>
            <person name="Martin F."/>
            <person name="Nordberg H.P."/>
            <person name="Cantor M.N."/>
            <person name="Hua S.X."/>
        </authorList>
    </citation>
    <scope>NUCLEOTIDE SEQUENCE [LARGE SCALE GENOMIC DNA]</scope>
    <source>
        <strain evidence="1 2">Marx 270</strain>
    </source>
</reference>
<dbReference type="AlphaFoldDB" id="A0A0C3NPQ0"/>
<gene>
    <name evidence="1" type="ORF">M404DRAFT_32170</name>
</gene>